<feature type="non-terminal residue" evidence="7">
    <location>
        <position position="1"/>
    </location>
</feature>
<evidence type="ECO:0000313" key="8">
    <source>
        <dbReference type="Proteomes" id="UP000740727"/>
    </source>
</evidence>
<dbReference type="SUPFAM" id="SSF55729">
    <property type="entry name" value="Acyl-CoA N-acyltransferases (Nat)"/>
    <property type="match status" value="1"/>
</dbReference>
<dbReference type="PROSITE" id="PS51191">
    <property type="entry name" value="FEMABX"/>
    <property type="match status" value="1"/>
</dbReference>
<keyword evidence="4" id="KW-0573">Peptidoglycan synthesis</keyword>
<dbReference type="InterPro" id="IPR003447">
    <property type="entry name" value="FEMABX"/>
</dbReference>
<evidence type="ECO:0000256" key="6">
    <source>
        <dbReference type="ARBA" id="ARBA00023316"/>
    </source>
</evidence>
<keyword evidence="2" id="KW-0808">Transferase</keyword>
<proteinExistence type="inferred from homology"/>
<evidence type="ECO:0000256" key="1">
    <source>
        <dbReference type="ARBA" id="ARBA00009943"/>
    </source>
</evidence>
<dbReference type="Gene3D" id="3.40.630.30">
    <property type="match status" value="2"/>
</dbReference>
<protein>
    <submittedName>
        <fullName evidence="7">Peptidoglycan bridge formation glycyltransferase FemA/FemB family protein</fullName>
    </submittedName>
</protein>
<dbReference type="AlphaFoldDB" id="A0A965GDZ4"/>
<dbReference type="GO" id="GO:0009252">
    <property type="term" value="P:peptidoglycan biosynthetic process"/>
    <property type="evidence" value="ECO:0007669"/>
    <property type="project" value="UniProtKB-KW"/>
</dbReference>
<dbReference type="PANTHER" id="PTHR36174:SF1">
    <property type="entry name" value="LIPID II:GLYCINE GLYCYLTRANSFERASE"/>
    <property type="match status" value="1"/>
</dbReference>
<gene>
    <name evidence="7" type="ORF">EBT44_03160</name>
</gene>
<dbReference type="Pfam" id="PF02388">
    <property type="entry name" value="FemAB"/>
    <property type="match status" value="1"/>
</dbReference>
<dbReference type="GO" id="GO:0071555">
    <property type="term" value="P:cell wall organization"/>
    <property type="evidence" value="ECO:0007669"/>
    <property type="project" value="UniProtKB-KW"/>
</dbReference>
<keyword evidence="3" id="KW-0133">Cell shape</keyword>
<keyword evidence="6" id="KW-0961">Cell wall biogenesis/degradation</keyword>
<organism evidence="7 8">
    <name type="scientific">Candidatus Fonsibacter lacus</name>
    <dbReference type="NCBI Taxonomy" id="2576439"/>
    <lineage>
        <taxon>Bacteria</taxon>
        <taxon>Pseudomonadati</taxon>
        <taxon>Pseudomonadota</taxon>
        <taxon>Alphaproteobacteria</taxon>
        <taxon>Candidatus Pelagibacterales</taxon>
        <taxon>Candidatus Pelagibacterales incertae sedis</taxon>
        <taxon>Candidatus Fonsibacter</taxon>
    </lineage>
</organism>
<evidence type="ECO:0000256" key="4">
    <source>
        <dbReference type="ARBA" id="ARBA00022984"/>
    </source>
</evidence>
<evidence type="ECO:0000256" key="2">
    <source>
        <dbReference type="ARBA" id="ARBA00022679"/>
    </source>
</evidence>
<dbReference type="GO" id="GO:0016755">
    <property type="term" value="F:aminoacyltransferase activity"/>
    <property type="evidence" value="ECO:0007669"/>
    <property type="project" value="InterPro"/>
</dbReference>
<comment type="similarity">
    <text evidence="1">Belongs to the FemABX family.</text>
</comment>
<name>A0A965GDZ4_9PROT</name>
<keyword evidence="5" id="KW-0012">Acyltransferase</keyword>
<accession>A0A965GDZ4</accession>
<comment type="caution">
    <text evidence="7">The sequence shown here is derived from an EMBL/GenBank/DDBJ whole genome shotgun (WGS) entry which is preliminary data.</text>
</comment>
<dbReference type="InterPro" id="IPR016181">
    <property type="entry name" value="Acyl_CoA_acyltransferase"/>
</dbReference>
<sequence length="97" mass="10951">ELGGHSWYLYGASSTHGREVRPSNALQWAMMERALSSQSDVYDLRGITATLDKENPHAGLLQFKVGVGGRAVEVMGEWDYSFNPLLYLAFRAYLNRR</sequence>
<evidence type="ECO:0000256" key="5">
    <source>
        <dbReference type="ARBA" id="ARBA00023315"/>
    </source>
</evidence>
<dbReference type="Proteomes" id="UP000740727">
    <property type="component" value="Unassembled WGS sequence"/>
</dbReference>
<evidence type="ECO:0000313" key="7">
    <source>
        <dbReference type="EMBL" id="NBR93830.1"/>
    </source>
</evidence>
<dbReference type="PANTHER" id="PTHR36174">
    <property type="entry name" value="LIPID II:GLYCINE GLYCYLTRANSFERASE"/>
    <property type="match status" value="1"/>
</dbReference>
<evidence type="ECO:0000256" key="3">
    <source>
        <dbReference type="ARBA" id="ARBA00022960"/>
    </source>
</evidence>
<dbReference type="GO" id="GO:0008360">
    <property type="term" value="P:regulation of cell shape"/>
    <property type="evidence" value="ECO:0007669"/>
    <property type="project" value="UniProtKB-KW"/>
</dbReference>
<dbReference type="EMBL" id="RFXN01000028">
    <property type="protein sequence ID" value="NBR93830.1"/>
    <property type="molecule type" value="Genomic_DNA"/>
</dbReference>
<dbReference type="InterPro" id="IPR050644">
    <property type="entry name" value="PG_Glycine_Bridge_Synth"/>
</dbReference>
<reference evidence="7" key="1">
    <citation type="submission" date="2018-10" db="EMBL/GenBank/DDBJ databases">
        <title>Iterative Subtractive Binning of Freshwater Chronoseries Metagenomes Recovers Nearly Complete Genomes from over Four Hundred Novel Species.</title>
        <authorList>
            <person name="Rodriguez-R L.M."/>
            <person name="Tsementzi D."/>
            <person name="Luo C."/>
            <person name="Konstantinidis K.T."/>
        </authorList>
    </citation>
    <scope>NUCLEOTIDE SEQUENCE</scope>
    <source>
        <strain evidence="7">WB5_2A_028</strain>
    </source>
</reference>